<dbReference type="GO" id="GO:0016491">
    <property type="term" value="F:oxidoreductase activity"/>
    <property type="evidence" value="ECO:0007669"/>
    <property type="project" value="UniProtKB-KW"/>
</dbReference>
<reference evidence="3 4" key="1">
    <citation type="submission" date="2014-11" db="EMBL/GenBank/DDBJ databases">
        <title>Genome sequencing of Pantoea rodasii ND03.</title>
        <authorList>
            <person name="Muhamad Yunos N.Y."/>
            <person name="Chan K.-G."/>
        </authorList>
    </citation>
    <scope>NUCLEOTIDE SEQUENCE [LARGE SCALE GENOMIC DNA]</scope>
    <source>
        <strain evidence="3 4">ND03</strain>
    </source>
</reference>
<dbReference type="EMBL" id="JTJJ01000018">
    <property type="protein sequence ID" value="KHJ69283.1"/>
    <property type="molecule type" value="Genomic_DNA"/>
</dbReference>
<accession>A0A0B1R8D5</accession>
<dbReference type="Proteomes" id="UP000030853">
    <property type="component" value="Unassembled WGS sequence"/>
</dbReference>
<evidence type="ECO:0000256" key="1">
    <source>
        <dbReference type="ARBA" id="ARBA00023002"/>
    </source>
</evidence>
<sequence>MCHKIAVVGAGITGMMTALNCARKGAEVDIYDQYDIPNKHSNSWAYARLWRAIHEDNPALEALAIRSGVFWENLMNQYGENMIRPAKIIRINKERTLGSVRFSYEKNKKVNYTTSLKHTNLTSFFNIKEDNNVLTGEDGLLLGAHVINEHLHNQLKKHEKIRLLPNETLFAAKGEMNVICEKIARMYKKTLICTSSPIGCFPNDVKKNYQYHLDIELMNGQSFSDAILDMGDIHKTWCIPSIDGKVLKLSASHFSFSEPPDENLRENCKKYLLNKMKIPCNSIKEHVSQYYSSAACAMRDGQLWRSNDNILIMDACNARNYKISPALAEDISQFAFE</sequence>
<dbReference type="AlphaFoldDB" id="A0A0B1R8D5"/>
<comment type="caution">
    <text evidence="3">The sequence shown here is derived from an EMBL/GenBank/DDBJ whole genome shotgun (WGS) entry which is preliminary data.</text>
</comment>
<dbReference type="Pfam" id="PF01266">
    <property type="entry name" value="DAO"/>
    <property type="match status" value="1"/>
</dbReference>
<dbReference type="Gene3D" id="3.30.9.10">
    <property type="entry name" value="D-Amino Acid Oxidase, subunit A, domain 2"/>
    <property type="match status" value="1"/>
</dbReference>
<dbReference type="SUPFAM" id="SSF51905">
    <property type="entry name" value="FAD/NAD(P)-binding domain"/>
    <property type="match status" value="1"/>
</dbReference>
<evidence type="ECO:0000313" key="4">
    <source>
        <dbReference type="Proteomes" id="UP000030853"/>
    </source>
</evidence>
<dbReference type="InterPro" id="IPR006076">
    <property type="entry name" value="FAD-dep_OxRdtase"/>
</dbReference>
<evidence type="ECO:0000259" key="2">
    <source>
        <dbReference type="Pfam" id="PF01266"/>
    </source>
</evidence>
<dbReference type="InterPro" id="IPR036188">
    <property type="entry name" value="FAD/NAD-bd_sf"/>
</dbReference>
<evidence type="ECO:0000313" key="3">
    <source>
        <dbReference type="EMBL" id="KHJ69283.1"/>
    </source>
</evidence>
<organism evidence="3 4">
    <name type="scientific">Pantoea rodasii</name>
    <dbReference type="NCBI Taxonomy" id="1076549"/>
    <lineage>
        <taxon>Bacteria</taxon>
        <taxon>Pseudomonadati</taxon>
        <taxon>Pseudomonadota</taxon>
        <taxon>Gammaproteobacteria</taxon>
        <taxon>Enterobacterales</taxon>
        <taxon>Erwiniaceae</taxon>
        <taxon>Pantoea</taxon>
    </lineage>
</organism>
<feature type="domain" description="FAD dependent oxidoreductase" evidence="2">
    <location>
        <begin position="4"/>
        <end position="90"/>
    </location>
</feature>
<dbReference type="Gene3D" id="3.50.50.60">
    <property type="entry name" value="FAD/NAD(P)-binding domain"/>
    <property type="match status" value="1"/>
</dbReference>
<name>A0A0B1R8D5_9GAMM</name>
<dbReference type="RefSeq" id="WP_039328718.1">
    <property type="nucleotide sequence ID" value="NZ_JTJJ01000018.1"/>
</dbReference>
<proteinExistence type="predicted"/>
<keyword evidence="1" id="KW-0560">Oxidoreductase</keyword>
<protein>
    <recommendedName>
        <fullName evidence="2">FAD dependent oxidoreductase domain-containing protein</fullName>
    </recommendedName>
</protein>
<gene>
    <name evidence="3" type="ORF">QU24_04380</name>
</gene>